<organism evidence="3 4">
    <name type="scientific">Fistulina hepatica ATCC 64428</name>
    <dbReference type="NCBI Taxonomy" id="1128425"/>
    <lineage>
        <taxon>Eukaryota</taxon>
        <taxon>Fungi</taxon>
        <taxon>Dikarya</taxon>
        <taxon>Basidiomycota</taxon>
        <taxon>Agaricomycotina</taxon>
        <taxon>Agaricomycetes</taxon>
        <taxon>Agaricomycetidae</taxon>
        <taxon>Agaricales</taxon>
        <taxon>Fistulinaceae</taxon>
        <taxon>Fistulina</taxon>
    </lineage>
</organism>
<accession>A0A0D7A7I2</accession>
<dbReference type="Gene3D" id="3.20.20.100">
    <property type="entry name" value="NADP-dependent oxidoreductase domain"/>
    <property type="match status" value="1"/>
</dbReference>
<feature type="non-terminal residue" evidence="3">
    <location>
        <position position="1"/>
    </location>
</feature>
<dbReference type="InterPro" id="IPR036812">
    <property type="entry name" value="NAD(P)_OxRdtase_dom_sf"/>
</dbReference>
<gene>
    <name evidence="3" type="ORF">FISHEDRAFT_22628</name>
</gene>
<reference evidence="3 4" key="1">
    <citation type="journal article" date="2015" name="Fungal Genet. Biol.">
        <title>Evolution of novel wood decay mechanisms in Agaricales revealed by the genome sequences of Fistulina hepatica and Cylindrobasidium torrendii.</title>
        <authorList>
            <person name="Floudas D."/>
            <person name="Held B.W."/>
            <person name="Riley R."/>
            <person name="Nagy L.G."/>
            <person name="Koehler G."/>
            <person name="Ransdell A.S."/>
            <person name="Younus H."/>
            <person name="Chow J."/>
            <person name="Chiniquy J."/>
            <person name="Lipzen A."/>
            <person name="Tritt A."/>
            <person name="Sun H."/>
            <person name="Haridas S."/>
            <person name="LaButti K."/>
            <person name="Ohm R.A."/>
            <person name="Kues U."/>
            <person name="Blanchette R.A."/>
            <person name="Grigoriev I.V."/>
            <person name="Minto R.E."/>
            <person name="Hibbett D.S."/>
        </authorList>
    </citation>
    <scope>NUCLEOTIDE SEQUENCE [LARGE SCALE GENOMIC DNA]</scope>
    <source>
        <strain evidence="3 4">ATCC 64428</strain>
    </source>
</reference>
<dbReference type="InterPro" id="IPR050523">
    <property type="entry name" value="AKR_Detox_Biosynth"/>
</dbReference>
<dbReference type="InterPro" id="IPR023210">
    <property type="entry name" value="NADP_OxRdtase_dom"/>
</dbReference>
<evidence type="ECO:0000313" key="3">
    <source>
        <dbReference type="EMBL" id="KIY45861.1"/>
    </source>
</evidence>
<dbReference type="SUPFAM" id="SSF51430">
    <property type="entry name" value="NAD(P)-linked oxidoreductase"/>
    <property type="match status" value="1"/>
</dbReference>
<name>A0A0D7A7I2_9AGAR</name>
<keyword evidence="1" id="KW-0521">NADP</keyword>
<evidence type="ECO:0000313" key="4">
    <source>
        <dbReference type="Proteomes" id="UP000054144"/>
    </source>
</evidence>
<dbReference type="OrthoDB" id="1720422at2759"/>
<proteinExistence type="predicted"/>
<protein>
    <submittedName>
        <fullName evidence="3">Aldo/keto reductase</fullName>
    </submittedName>
</protein>
<feature type="non-terminal residue" evidence="3">
    <location>
        <position position="71"/>
    </location>
</feature>
<dbReference type="AlphaFoldDB" id="A0A0D7A7I2"/>
<dbReference type="PANTHER" id="PTHR43364">
    <property type="entry name" value="NADH-SPECIFIC METHYLGLYOXAL REDUCTASE-RELATED"/>
    <property type="match status" value="1"/>
</dbReference>
<feature type="domain" description="NADP-dependent oxidoreductase" evidence="2">
    <location>
        <begin position="4"/>
        <end position="68"/>
    </location>
</feature>
<evidence type="ECO:0000256" key="1">
    <source>
        <dbReference type="ARBA" id="ARBA00022857"/>
    </source>
</evidence>
<dbReference type="Pfam" id="PF00248">
    <property type="entry name" value="Aldo_ket_red"/>
    <property type="match status" value="1"/>
</dbReference>
<keyword evidence="4" id="KW-1185">Reference proteome</keyword>
<sequence length="71" mass="8084">KSYVNQFGLSHAAIFNAVEASLMRLQTSYTVLLQIHHFDLDTPVKETMKALHDLVQSGKVWYIGASSMRCW</sequence>
<dbReference type="EMBL" id="KN882045">
    <property type="protein sequence ID" value="KIY45861.1"/>
    <property type="molecule type" value="Genomic_DNA"/>
</dbReference>
<dbReference type="Proteomes" id="UP000054144">
    <property type="component" value="Unassembled WGS sequence"/>
</dbReference>
<dbReference type="PANTHER" id="PTHR43364:SF9">
    <property type="entry name" value="OXIDOREDUCTASE"/>
    <property type="match status" value="1"/>
</dbReference>
<evidence type="ECO:0000259" key="2">
    <source>
        <dbReference type="Pfam" id="PF00248"/>
    </source>
</evidence>